<feature type="region of interest" description="Disordered" evidence="1">
    <location>
        <begin position="61"/>
        <end position="85"/>
    </location>
</feature>
<reference evidence="2" key="1">
    <citation type="submission" date="2020-08" db="EMBL/GenBank/DDBJ databases">
        <title>Plant Genome Project.</title>
        <authorList>
            <person name="Zhang R.-G."/>
        </authorList>
    </citation>
    <scope>NUCLEOTIDE SEQUENCE</scope>
    <source>
        <strain evidence="2">WSP0</strain>
        <tissue evidence="2">Leaf</tissue>
    </source>
</reference>
<comment type="caution">
    <text evidence="2">The sequence shown here is derived from an EMBL/GenBank/DDBJ whole genome shotgun (WGS) entry which is preliminary data.</text>
</comment>
<gene>
    <name evidence="2" type="ORF">RHGRI_008168</name>
</gene>
<evidence type="ECO:0000313" key="2">
    <source>
        <dbReference type="EMBL" id="KAG5558155.1"/>
    </source>
</evidence>
<name>A0AAV6L0G9_9ERIC</name>
<protein>
    <recommendedName>
        <fullName evidence="4">CBS domain-containing protein</fullName>
    </recommendedName>
</protein>
<keyword evidence="3" id="KW-1185">Reference proteome</keyword>
<feature type="region of interest" description="Disordered" evidence="1">
    <location>
        <begin position="214"/>
        <end position="234"/>
    </location>
</feature>
<dbReference type="Proteomes" id="UP000823749">
    <property type="component" value="Chromosome 3"/>
</dbReference>
<proteinExistence type="predicted"/>
<evidence type="ECO:0000313" key="3">
    <source>
        <dbReference type="Proteomes" id="UP000823749"/>
    </source>
</evidence>
<evidence type="ECO:0000256" key="1">
    <source>
        <dbReference type="SAM" id="MobiDB-lite"/>
    </source>
</evidence>
<dbReference type="AlphaFoldDB" id="A0AAV6L0G9"/>
<organism evidence="2 3">
    <name type="scientific">Rhododendron griersonianum</name>
    <dbReference type="NCBI Taxonomy" id="479676"/>
    <lineage>
        <taxon>Eukaryota</taxon>
        <taxon>Viridiplantae</taxon>
        <taxon>Streptophyta</taxon>
        <taxon>Embryophyta</taxon>
        <taxon>Tracheophyta</taxon>
        <taxon>Spermatophyta</taxon>
        <taxon>Magnoliopsida</taxon>
        <taxon>eudicotyledons</taxon>
        <taxon>Gunneridae</taxon>
        <taxon>Pentapetalae</taxon>
        <taxon>asterids</taxon>
        <taxon>Ericales</taxon>
        <taxon>Ericaceae</taxon>
        <taxon>Ericoideae</taxon>
        <taxon>Rhodoreae</taxon>
        <taxon>Rhododendron</taxon>
    </lineage>
</organism>
<accession>A0AAV6L0G9</accession>
<dbReference type="EMBL" id="JACTNZ010000003">
    <property type="protein sequence ID" value="KAG5558155.1"/>
    <property type="molecule type" value="Genomic_DNA"/>
</dbReference>
<feature type="region of interest" description="Disordered" evidence="1">
    <location>
        <begin position="108"/>
        <end position="129"/>
    </location>
</feature>
<evidence type="ECO:0008006" key="4">
    <source>
        <dbReference type="Google" id="ProtNLM"/>
    </source>
</evidence>
<dbReference type="InterPro" id="IPR025322">
    <property type="entry name" value="PADRE_dom"/>
</dbReference>
<dbReference type="Pfam" id="PF14009">
    <property type="entry name" value="PADRE"/>
    <property type="match status" value="1"/>
</dbReference>
<sequence length="234" mass="26110">MLDEPGHVVSLVQLIRKTGRIPIMKADEELSVGVVYLVVLASRARCKVSESEMMMIDSACEKRRQKRRSSKVLPAATEGSGEKVEGSDVIKQGNITGLSGWSFFRTKHPRRNPPHPSAEPPLHRHRTASNPPHLFHPTFLDHDQPKAVSEVTNSSLATHRRISATPAPFLRRHFQLMTGLSSIRRRALTVQPVSSHAENVHDLVARLQQKTRVVGKSRQVQLKDSGQLAPIEDQ</sequence>